<evidence type="ECO:0000256" key="2">
    <source>
        <dbReference type="SAM" id="SignalP"/>
    </source>
</evidence>
<keyword evidence="4" id="KW-1185">Reference proteome</keyword>
<feature type="chain" id="PRO_5034558610" evidence="2">
    <location>
        <begin position="22"/>
        <end position="164"/>
    </location>
</feature>
<dbReference type="EMBL" id="JABEXW010000967">
    <property type="protein sequence ID" value="KAF4950443.1"/>
    <property type="molecule type" value="Genomic_DNA"/>
</dbReference>
<feature type="compositionally biased region" description="Polar residues" evidence="1">
    <location>
        <begin position="66"/>
        <end position="81"/>
    </location>
</feature>
<protein>
    <submittedName>
        <fullName evidence="3">Uncharacterized protein</fullName>
    </submittedName>
</protein>
<proteinExistence type="predicted"/>
<gene>
    <name evidence="3" type="ORF">FSARC_13179</name>
</gene>
<sequence>MAAPRRAILLLLSAVSSISSAARVPKSRLAPNPSDTIAVVNRLEEQQSIGAAGPQFTILPVKRQETSFVKNNRPNSAPQPSKTDDGPEDPPVSSETGYTETIITGTDGAIVTFVPTQNTEWASITSTVTTTDEDGDDIIVFPGGWWWWPKGPQPPNPPKPPPSP</sequence>
<accession>A0A8H4T343</accession>
<organism evidence="3 4">
    <name type="scientific">Fusarium sarcochroum</name>
    <dbReference type="NCBI Taxonomy" id="1208366"/>
    <lineage>
        <taxon>Eukaryota</taxon>
        <taxon>Fungi</taxon>
        <taxon>Dikarya</taxon>
        <taxon>Ascomycota</taxon>
        <taxon>Pezizomycotina</taxon>
        <taxon>Sordariomycetes</taxon>
        <taxon>Hypocreomycetidae</taxon>
        <taxon>Hypocreales</taxon>
        <taxon>Nectriaceae</taxon>
        <taxon>Fusarium</taxon>
        <taxon>Fusarium lateritium species complex</taxon>
    </lineage>
</organism>
<evidence type="ECO:0000313" key="3">
    <source>
        <dbReference type="EMBL" id="KAF4950443.1"/>
    </source>
</evidence>
<reference evidence="3" key="2">
    <citation type="submission" date="2020-05" db="EMBL/GenBank/DDBJ databases">
        <authorList>
            <person name="Kim H.-S."/>
            <person name="Proctor R.H."/>
            <person name="Brown D.W."/>
        </authorList>
    </citation>
    <scope>NUCLEOTIDE SEQUENCE</scope>
    <source>
        <strain evidence="3">NRRL 20472</strain>
    </source>
</reference>
<feature type="non-terminal residue" evidence="3">
    <location>
        <position position="164"/>
    </location>
</feature>
<feature type="signal peptide" evidence="2">
    <location>
        <begin position="1"/>
        <end position="21"/>
    </location>
</feature>
<name>A0A8H4T343_9HYPO</name>
<feature type="region of interest" description="Disordered" evidence="1">
    <location>
        <begin position="65"/>
        <end position="101"/>
    </location>
</feature>
<evidence type="ECO:0000313" key="4">
    <source>
        <dbReference type="Proteomes" id="UP000622797"/>
    </source>
</evidence>
<reference evidence="3" key="1">
    <citation type="journal article" date="2020" name="BMC Genomics">
        <title>Correction to: Identification and distribution of gene clusters required for synthesis of sphingolipid metabolism inhibitors in diverse species of the filamentous fungus Fusarium.</title>
        <authorList>
            <person name="Kim H.S."/>
            <person name="Lohmar J.M."/>
            <person name="Busman M."/>
            <person name="Brown D.W."/>
            <person name="Naumann T.A."/>
            <person name="Divon H.H."/>
            <person name="Lysoe E."/>
            <person name="Uhlig S."/>
            <person name="Proctor R.H."/>
        </authorList>
    </citation>
    <scope>NUCLEOTIDE SEQUENCE</scope>
    <source>
        <strain evidence="3">NRRL 20472</strain>
    </source>
</reference>
<dbReference type="AlphaFoldDB" id="A0A8H4T343"/>
<keyword evidence="2" id="KW-0732">Signal</keyword>
<comment type="caution">
    <text evidence="3">The sequence shown here is derived from an EMBL/GenBank/DDBJ whole genome shotgun (WGS) entry which is preliminary data.</text>
</comment>
<evidence type="ECO:0000256" key="1">
    <source>
        <dbReference type="SAM" id="MobiDB-lite"/>
    </source>
</evidence>
<dbReference type="Proteomes" id="UP000622797">
    <property type="component" value="Unassembled WGS sequence"/>
</dbReference>